<keyword evidence="4 6" id="KW-0472">Membrane</keyword>
<feature type="transmembrane region" description="Helical" evidence="6">
    <location>
        <begin position="487"/>
        <end position="504"/>
    </location>
</feature>
<keyword evidence="3 6" id="KW-1133">Transmembrane helix</keyword>
<evidence type="ECO:0000313" key="9">
    <source>
        <dbReference type="Proteomes" id="UP000536275"/>
    </source>
</evidence>
<feature type="transmembrane region" description="Helical" evidence="6">
    <location>
        <begin position="122"/>
        <end position="143"/>
    </location>
</feature>
<dbReference type="InterPro" id="IPR002293">
    <property type="entry name" value="AA/rel_permease1"/>
</dbReference>
<evidence type="ECO:0000313" key="7">
    <source>
        <dbReference type="EMBL" id="KAF6072045.1"/>
    </source>
</evidence>
<feature type="transmembrane region" description="Helical" evidence="6">
    <location>
        <begin position="273"/>
        <end position="293"/>
    </location>
</feature>
<dbReference type="Gene3D" id="1.20.1740.10">
    <property type="entry name" value="Amino acid/polyamine transporter I"/>
    <property type="match status" value="1"/>
</dbReference>
<dbReference type="Proteomes" id="UP000536275">
    <property type="component" value="Unassembled WGS sequence"/>
</dbReference>
<feature type="compositionally biased region" description="Polar residues" evidence="5">
    <location>
        <begin position="12"/>
        <end position="29"/>
    </location>
</feature>
<dbReference type="AlphaFoldDB" id="A0A8H6F5E0"/>
<feature type="compositionally biased region" description="Low complexity" evidence="5">
    <location>
        <begin position="45"/>
        <end position="55"/>
    </location>
</feature>
<accession>A0A8H6F5E0</accession>
<dbReference type="GO" id="GO:0015179">
    <property type="term" value="F:L-amino acid transmembrane transporter activity"/>
    <property type="evidence" value="ECO:0007669"/>
    <property type="project" value="TreeGrafter"/>
</dbReference>
<proteinExistence type="predicted"/>
<feature type="transmembrane region" description="Helical" evidence="6">
    <location>
        <begin position="202"/>
        <end position="224"/>
    </location>
</feature>
<feature type="transmembrane region" description="Helical" evidence="6">
    <location>
        <begin position="550"/>
        <end position="570"/>
    </location>
</feature>
<evidence type="ECO:0000256" key="4">
    <source>
        <dbReference type="ARBA" id="ARBA00023136"/>
    </source>
</evidence>
<dbReference type="InterPro" id="IPR050598">
    <property type="entry name" value="AminoAcid_Transporter"/>
</dbReference>
<gene>
    <name evidence="8" type="ORF">FOB64_000410</name>
    <name evidence="7" type="ORF">FOB64_000754</name>
</gene>
<dbReference type="Pfam" id="PF13520">
    <property type="entry name" value="AA_permease_2"/>
    <property type="match status" value="1"/>
</dbReference>
<evidence type="ECO:0000256" key="1">
    <source>
        <dbReference type="ARBA" id="ARBA00004141"/>
    </source>
</evidence>
<feature type="transmembrane region" description="Helical" evidence="6">
    <location>
        <begin position="155"/>
        <end position="177"/>
    </location>
</feature>
<dbReference type="EMBL" id="JABWAD010000008">
    <property type="protein sequence ID" value="KAF6072045.1"/>
    <property type="molecule type" value="Genomic_DNA"/>
</dbReference>
<feature type="transmembrane region" description="Helical" evidence="6">
    <location>
        <begin position="353"/>
        <end position="376"/>
    </location>
</feature>
<dbReference type="EMBL" id="JABWAD010000007">
    <property type="protein sequence ID" value="KAF6072364.1"/>
    <property type="molecule type" value="Genomic_DNA"/>
</dbReference>
<evidence type="ECO:0000256" key="3">
    <source>
        <dbReference type="ARBA" id="ARBA00022989"/>
    </source>
</evidence>
<feature type="region of interest" description="Disordered" evidence="5">
    <location>
        <begin position="1"/>
        <end position="58"/>
    </location>
</feature>
<organism evidence="7 9">
    <name type="scientific">Candida albicans</name>
    <name type="common">Yeast</name>
    <dbReference type="NCBI Taxonomy" id="5476"/>
    <lineage>
        <taxon>Eukaryota</taxon>
        <taxon>Fungi</taxon>
        <taxon>Dikarya</taxon>
        <taxon>Ascomycota</taxon>
        <taxon>Saccharomycotina</taxon>
        <taxon>Pichiomycetes</taxon>
        <taxon>Debaryomycetaceae</taxon>
        <taxon>Candida/Lodderomyces clade</taxon>
        <taxon>Candida</taxon>
    </lineage>
</organism>
<name>A0A8H6F5E0_CANAX</name>
<comment type="subcellular location">
    <subcellularLocation>
        <location evidence="1">Membrane</location>
        <topology evidence="1">Multi-pass membrane protein</topology>
    </subcellularLocation>
</comment>
<reference evidence="7 9" key="1">
    <citation type="submission" date="2020-03" db="EMBL/GenBank/DDBJ databases">
        <title>FDA dAtabase for Regulatory Grade micrObial Sequences (FDA-ARGOS): Supporting development and validation of Infectious Disease Dx tests.</title>
        <authorList>
            <person name="Campos J."/>
            <person name="Goldberg B."/>
            <person name="Tallon L."/>
            <person name="Sadzewicz L."/>
            <person name="Vavikolanu K."/>
            <person name="Mehta A."/>
            <person name="Aluvathingal J."/>
            <person name="Nadendla S."/>
            <person name="Nandy P."/>
            <person name="Geyer C."/>
            <person name="Yan Y."/>
            <person name="Sichtig H."/>
        </authorList>
    </citation>
    <scope>NUCLEOTIDE SEQUENCE [LARGE SCALE GENOMIC DNA]</scope>
    <source>
        <strain evidence="7 9">FDAARGOS_656</strain>
    </source>
</reference>
<feature type="transmembrane region" description="Helical" evidence="6">
    <location>
        <begin position="406"/>
        <end position="426"/>
    </location>
</feature>
<sequence>MAPSSFDLEFNSDLQNKDNSPQPSSSNRLTALEFNSENENESKNDNNNSSLPSSSDTIEMQPLDKSEYTKIPDVLVDDDDLIKAGNDTSSDTSNPYLRPSVELNGRISYLQDLEDLPQGRHLGLFSTVILFVSRILGSGIFSITSGIYQDCGQSVALFFAAWVIAAIASFGGLYVFLEMGSLVPRSGGAKVFLEFIYPRPKLLATVAFSVYSVMFGFTISNVLVFGEYLIHALGLEPSDFKTRFTGLIFLYFAAILHGVSVSHGVRIQNVLGGLKLVLVVVIVVAGIYVTAFPQSITGIENQLEWDRVFEVRSSASVSTFASAIIKASFAFSGWNSVHTVANEIKDPVRTLKIAGPVSLTIMAVTYFIANLAYLIVIPSDELANGSTLAGSILFTKIFGQFLGKKLLTLAVSLSAGGNIFVVIYTISRVDQEVFREGYLPFSRFMSSNWPYGAPLRTLLLSVAITTTVIVLFPGGDIYSYMVSLEGYPQQLAIALIAIGIFIIRKRYPELHSPIKAGVVGTIAVFLISLYLLIGPFVSSKSPNPKGLENWPNYGVVAIICILACIGFWYIKFRLLPWLGGYELVSEEVQLSDGLPVKKWKKLHSYNTL</sequence>
<evidence type="ECO:0000256" key="5">
    <source>
        <dbReference type="SAM" id="MobiDB-lite"/>
    </source>
</evidence>
<keyword evidence="2 6" id="KW-0812">Transmembrane</keyword>
<protein>
    <submittedName>
        <fullName evidence="7">Amino acid permease family protein</fullName>
    </submittedName>
</protein>
<evidence type="ECO:0000256" key="6">
    <source>
        <dbReference type="SAM" id="Phobius"/>
    </source>
</evidence>
<dbReference type="PANTHER" id="PTHR11785:SF382">
    <property type="entry name" value="LOW-AFFINITY METHIONINE PERMEASE"/>
    <property type="match status" value="1"/>
</dbReference>
<comment type="caution">
    <text evidence="7">The sequence shown here is derived from an EMBL/GenBank/DDBJ whole genome shotgun (WGS) entry which is preliminary data.</text>
</comment>
<dbReference type="GO" id="GO:0016020">
    <property type="term" value="C:membrane"/>
    <property type="evidence" value="ECO:0007669"/>
    <property type="project" value="UniProtKB-SubCell"/>
</dbReference>
<evidence type="ECO:0000313" key="8">
    <source>
        <dbReference type="EMBL" id="KAF6072364.1"/>
    </source>
</evidence>
<dbReference type="PANTHER" id="PTHR11785">
    <property type="entry name" value="AMINO ACID TRANSPORTER"/>
    <property type="match status" value="1"/>
</dbReference>
<feature type="transmembrane region" description="Helical" evidence="6">
    <location>
        <begin position="244"/>
        <end position="261"/>
    </location>
</feature>
<feature type="transmembrane region" description="Helical" evidence="6">
    <location>
        <begin position="453"/>
        <end position="475"/>
    </location>
</feature>
<evidence type="ECO:0000256" key="2">
    <source>
        <dbReference type="ARBA" id="ARBA00022692"/>
    </source>
</evidence>
<feature type="transmembrane region" description="Helical" evidence="6">
    <location>
        <begin position="516"/>
        <end position="538"/>
    </location>
</feature>